<dbReference type="EMBL" id="CP032869">
    <property type="protein sequence ID" value="AYL99006.1"/>
    <property type="molecule type" value="Genomic_DNA"/>
</dbReference>
<protein>
    <submittedName>
        <fullName evidence="1">Uncharacterized protein</fullName>
    </submittedName>
</protein>
<dbReference type="AlphaFoldDB" id="A0A494VTV0"/>
<organism evidence="1 2">
    <name type="scientific">Mucilaginibacter celer</name>
    <dbReference type="NCBI Taxonomy" id="2305508"/>
    <lineage>
        <taxon>Bacteria</taxon>
        <taxon>Pseudomonadati</taxon>
        <taxon>Bacteroidota</taxon>
        <taxon>Sphingobacteriia</taxon>
        <taxon>Sphingobacteriales</taxon>
        <taxon>Sphingobacteriaceae</taxon>
        <taxon>Mucilaginibacter</taxon>
    </lineage>
</organism>
<keyword evidence="2" id="KW-1185">Reference proteome</keyword>
<dbReference type="OrthoDB" id="799018at2"/>
<dbReference type="RefSeq" id="WP_119407255.1">
    <property type="nucleotide sequence ID" value="NZ_CP032869.1"/>
</dbReference>
<sequence length="120" mass="13594">MLNNQKGPIAEVDIPVDQLAIKVNLFMFDLKNEATELGFKAGETWALELVSDIEAKHLKKQHQPVVSLSLQSSALLSAFREVKNKLQQTLTPQDMLLTTNDLNRDEKKYLVAYPVRNTSR</sequence>
<accession>A0A494VTV0</accession>
<evidence type="ECO:0000313" key="2">
    <source>
        <dbReference type="Proteomes" id="UP000270046"/>
    </source>
</evidence>
<gene>
    <name evidence="1" type="ORF">HYN43_028695</name>
</gene>
<evidence type="ECO:0000313" key="1">
    <source>
        <dbReference type="EMBL" id="AYL99006.1"/>
    </source>
</evidence>
<dbReference type="Proteomes" id="UP000270046">
    <property type="component" value="Chromosome"/>
</dbReference>
<proteinExistence type="predicted"/>
<dbReference type="KEGG" id="muh:HYN43_028695"/>
<name>A0A494VTV0_9SPHI</name>
<reference evidence="1 2" key="1">
    <citation type="submission" date="2018-10" db="EMBL/GenBank/DDBJ databases">
        <title>Genome sequencing of Mucilaginibacter sp. HYN0043.</title>
        <authorList>
            <person name="Kim M."/>
            <person name="Yi H."/>
        </authorList>
    </citation>
    <scope>NUCLEOTIDE SEQUENCE [LARGE SCALE GENOMIC DNA]</scope>
    <source>
        <strain evidence="1 2">HYN0043</strain>
    </source>
</reference>